<accession>A0A9D7XBW5</accession>
<dbReference type="Proteomes" id="UP000808349">
    <property type="component" value="Unassembled WGS sequence"/>
</dbReference>
<organism evidence="2 3">
    <name type="scientific">Candidatus Defluviibacterium haderslevense</name>
    <dbReference type="NCBI Taxonomy" id="2981993"/>
    <lineage>
        <taxon>Bacteria</taxon>
        <taxon>Pseudomonadati</taxon>
        <taxon>Bacteroidota</taxon>
        <taxon>Saprospiria</taxon>
        <taxon>Saprospirales</taxon>
        <taxon>Saprospiraceae</taxon>
        <taxon>Candidatus Defluviibacterium</taxon>
    </lineage>
</organism>
<sequence>MNSKFLIIICAFLFCQDSFAQSPWSLPKGEFNFGLGYSRKTAGKRWYPTSIDTKGTASGEDDTWTADSLQEGPPLIDGKFHDFRYVFFEPRIGLGWGFEVSALICWLDGWERTTSHPGKIPGTSIRLAEPEWEINRGFTDSWLRVKYQFPVKIPMALEVNTRFPDLYDEKGDTYNRFTYEINGQDTVVEPSGEWRGLLKRDFGINYHIGGNLDKKYRSFIRGQVGYNFRQDAFADQLIVAVAGGYTFPITKNFSICPNVFVDYIGGMGNGGTPDLSDRFYFNGRKNFYFNNSKTLRTYYNLELRFYNKLSVTGGVGYWVWGRGAAKYTEPFVMINYSFSLKDIKR</sequence>
<feature type="signal peptide" evidence="1">
    <location>
        <begin position="1"/>
        <end position="20"/>
    </location>
</feature>
<name>A0A9D7XBW5_9BACT</name>
<keyword evidence="1" id="KW-0732">Signal</keyword>
<evidence type="ECO:0000313" key="2">
    <source>
        <dbReference type="EMBL" id="MBK9716064.1"/>
    </source>
</evidence>
<dbReference type="AlphaFoldDB" id="A0A9D7XBW5"/>
<comment type="caution">
    <text evidence="2">The sequence shown here is derived from an EMBL/GenBank/DDBJ whole genome shotgun (WGS) entry which is preliminary data.</text>
</comment>
<feature type="chain" id="PRO_5038518561" evidence="1">
    <location>
        <begin position="21"/>
        <end position="345"/>
    </location>
</feature>
<proteinExistence type="predicted"/>
<protein>
    <submittedName>
        <fullName evidence="2">Uncharacterized protein</fullName>
    </submittedName>
</protein>
<evidence type="ECO:0000256" key="1">
    <source>
        <dbReference type="SAM" id="SignalP"/>
    </source>
</evidence>
<reference evidence="2 3" key="1">
    <citation type="submission" date="2020-10" db="EMBL/GenBank/DDBJ databases">
        <title>Connecting structure to function with the recovery of over 1000 high-quality activated sludge metagenome-assembled genomes encoding full-length rRNA genes using long-read sequencing.</title>
        <authorList>
            <person name="Singleton C.M."/>
            <person name="Petriglieri F."/>
            <person name="Kristensen J.M."/>
            <person name="Kirkegaard R.H."/>
            <person name="Michaelsen T.Y."/>
            <person name="Andersen M.H."/>
            <person name="Karst S.M."/>
            <person name="Dueholm M.S."/>
            <person name="Nielsen P.H."/>
            <person name="Albertsen M."/>
        </authorList>
    </citation>
    <scope>NUCLEOTIDE SEQUENCE [LARGE SCALE GENOMIC DNA]</scope>
    <source>
        <strain evidence="2">Ribe_18-Q3-R11-54_BAT3C.373</strain>
    </source>
</reference>
<gene>
    <name evidence="2" type="ORF">IPO85_00795</name>
</gene>
<dbReference type="EMBL" id="JADKFW010000004">
    <property type="protein sequence ID" value="MBK9716064.1"/>
    <property type="molecule type" value="Genomic_DNA"/>
</dbReference>
<evidence type="ECO:0000313" key="3">
    <source>
        <dbReference type="Proteomes" id="UP000808349"/>
    </source>
</evidence>